<dbReference type="InterPro" id="IPR036291">
    <property type="entry name" value="NAD(P)-bd_dom_sf"/>
</dbReference>
<dbReference type="Gene3D" id="3.40.50.720">
    <property type="entry name" value="NAD(P)-binding Rossmann-like Domain"/>
    <property type="match status" value="1"/>
</dbReference>
<gene>
    <name evidence="6" type="ORF">FQP86_01560</name>
</gene>
<dbReference type="InterPro" id="IPR020828">
    <property type="entry name" value="GlycerAld_3-P_DH_NAD(P)-bd"/>
</dbReference>
<evidence type="ECO:0000256" key="1">
    <source>
        <dbReference type="ARBA" id="ARBA00007406"/>
    </source>
</evidence>
<dbReference type="CDD" id="cd18126">
    <property type="entry name" value="GAPDH_I_C"/>
    <property type="match status" value="1"/>
</dbReference>
<name>A0A558HXG9_9GAMM</name>
<evidence type="ECO:0000256" key="4">
    <source>
        <dbReference type="RuleBase" id="RU361160"/>
    </source>
</evidence>
<evidence type="ECO:0000256" key="2">
    <source>
        <dbReference type="ARBA" id="ARBA00023002"/>
    </source>
</evidence>
<dbReference type="Proteomes" id="UP000319941">
    <property type="component" value="Unassembled WGS sequence"/>
</dbReference>
<dbReference type="SUPFAM" id="SSF55347">
    <property type="entry name" value="Glyceraldehyde-3-phosphate dehydrogenase-like, C-terminal domain"/>
    <property type="match status" value="1"/>
</dbReference>
<evidence type="ECO:0000313" key="6">
    <source>
        <dbReference type="EMBL" id="TVU73784.1"/>
    </source>
</evidence>
<dbReference type="STRING" id="553385.GCA_000591415_00210"/>
<dbReference type="Pfam" id="PF00044">
    <property type="entry name" value="Gp_dh_N"/>
    <property type="match status" value="1"/>
</dbReference>
<accession>A0A558HXG9</accession>
<reference evidence="6 7" key="1">
    <citation type="submission" date="2019-07" db="EMBL/GenBank/DDBJ databases">
        <title>Diversity of Bacteria from Kongsfjorden, Arctic.</title>
        <authorList>
            <person name="Yu Y."/>
        </authorList>
    </citation>
    <scope>NUCLEOTIDE SEQUENCE [LARGE SCALE GENOMIC DNA]</scope>
    <source>
        <strain evidence="6 7">SM1923</strain>
    </source>
</reference>
<dbReference type="OrthoDB" id="9803304at2"/>
<sequence length="482" mass="52830">MSQENLEACFKQWQDNEALAEQMIPLLGDLYRRFNVVPSIYGRSLINRSMVRILKNHRWVRKAEGVELSVEDTFPLVRAMIALNLGPAHIDIGKLAVAFKRSGETDITAFLTRELAEIVGGHVEGGMGGEPKDVVLYGFGRIGRLLARIMIEKAGGGNLLRLRAIVVRGDGDDLEKRASLLRRDSVHGPFEGSITVDQENSALIVNGNYIKIIYASSPAEIDYTVHGIDNAIVVDNTGKWRDEAGLGQHLECKGVAKVLLTAPGKGDLKNIVYGVNHADINDSDRIISAASCTTNAIVPLLKVLNDEYGVSQGHVETVHSYTNDQNLIDNFHSGDRRGRAAALNMVLTETGAAKAVAKALPELEGKLTGNAIRVPTPNVSMAILNLTLNTASDAERMNDFLRTASLHSSLQKQIDYVDSCEVVSSDFVGNRHSGIVDGQATIVTDKQAVVYVWYDNEFGYSCQVVRILQHMSNVRFSYFPTR</sequence>
<protein>
    <recommendedName>
        <fullName evidence="4">Glyceraldehyde-3-phosphate dehydrogenase</fullName>
        <ecNumber evidence="4">1.2.1.-</ecNumber>
    </recommendedName>
</protein>
<dbReference type="NCBIfam" id="NF006139">
    <property type="entry name" value="PRK08289.1"/>
    <property type="match status" value="1"/>
</dbReference>
<evidence type="ECO:0000259" key="5">
    <source>
        <dbReference type="SMART" id="SM00846"/>
    </source>
</evidence>
<dbReference type="PANTHER" id="PTHR43454">
    <property type="entry name" value="GLYCERALDEHYDE-3-PHOSPHATE DEHYDROGENASE"/>
    <property type="match status" value="1"/>
</dbReference>
<dbReference type="RefSeq" id="WP_024950637.1">
    <property type="nucleotide sequence ID" value="NZ_CAWOWR010000001.1"/>
</dbReference>
<evidence type="ECO:0000313" key="7">
    <source>
        <dbReference type="Proteomes" id="UP000319941"/>
    </source>
</evidence>
<evidence type="ECO:0000256" key="3">
    <source>
        <dbReference type="RuleBase" id="RU000397"/>
    </source>
</evidence>
<proteinExistence type="inferred from homology"/>
<dbReference type="SUPFAM" id="SSF51735">
    <property type="entry name" value="NAD(P)-binding Rossmann-fold domains"/>
    <property type="match status" value="1"/>
</dbReference>
<dbReference type="EC" id="1.2.1.-" evidence="4"/>
<comment type="caution">
    <text evidence="6">The sequence shown here is derived from an EMBL/GenBank/DDBJ whole genome shotgun (WGS) entry which is preliminary data.</text>
</comment>
<keyword evidence="2 4" id="KW-0560">Oxidoreductase</keyword>
<dbReference type="Pfam" id="PF02800">
    <property type="entry name" value="Gp_dh_C"/>
    <property type="match status" value="1"/>
</dbReference>
<dbReference type="AlphaFoldDB" id="A0A558HXG9"/>
<keyword evidence="7" id="KW-1185">Reference proteome</keyword>
<dbReference type="InterPro" id="IPR020830">
    <property type="entry name" value="GlycerAld_3-P_DH_AS"/>
</dbReference>
<dbReference type="NCBIfam" id="TIGR01534">
    <property type="entry name" value="GAPDH-I"/>
    <property type="match status" value="1"/>
</dbReference>
<dbReference type="PROSITE" id="PS00071">
    <property type="entry name" value="GAPDH"/>
    <property type="match status" value="1"/>
</dbReference>
<dbReference type="InterPro" id="IPR020829">
    <property type="entry name" value="GlycerAld_3-P_DH_cat"/>
</dbReference>
<dbReference type="CDD" id="cd05214">
    <property type="entry name" value="GAPDH_I_N"/>
    <property type="match status" value="1"/>
</dbReference>
<dbReference type="GO" id="GO:0006006">
    <property type="term" value="P:glucose metabolic process"/>
    <property type="evidence" value="ECO:0007669"/>
    <property type="project" value="InterPro"/>
</dbReference>
<dbReference type="GO" id="GO:0051287">
    <property type="term" value="F:NAD binding"/>
    <property type="evidence" value="ECO:0007669"/>
    <property type="project" value="InterPro"/>
</dbReference>
<dbReference type="PRINTS" id="PR00078">
    <property type="entry name" value="G3PDHDRGNASE"/>
</dbReference>
<dbReference type="EMBL" id="VNFH01000001">
    <property type="protein sequence ID" value="TVU73784.1"/>
    <property type="molecule type" value="Genomic_DNA"/>
</dbReference>
<dbReference type="GO" id="GO:0016620">
    <property type="term" value="F:oxidoreductase activity, acting on the aldehyde or oxo group of donors, NAD or NADP as acceptor"/>
    <property type="evidence" value="ECO:0007669"/>
    <property type="project" value="InterPro"/>
</dbReference>
<organism evidence="6 7">
    <name type="scientific">Cobetia crustatorum</name>
    <dbReference type="NCBI Taxonomy" id="553385"/>
    <lineage>
        <taxon>Bacteria</taxon>
        <taxon>Pseudomonadati</taxon>
        <taxon>Pseudomonadota</taxon>
        <taxon>Gammaproteobacteria</taxon>
        <taxon>Oceanospirillales</taxon>
        <taxon>Halomonadaceae</taxon>
        <taxon>Cobetia</taxon>
    </lineage>
</organism>
<dbReference type="FunFam" id="3.30.360.10:FF:000002">
    <property type="entry name" value="Glyceraldehyde-3-phosphate dehydrogenase"/>
    <property type="match status" value="1"/>
</dbReference>
<dbReference type="InterPro" id="IPR020831">
    <property type="entry name" value="GlycerAld/Erythrose_P_DH"/>
</dbReference>
<comment type="similarity">
    <text evidence="1 3">Belongs to the glyceraldehyde-3-phosphate dehydrogenase family.</text>
</comment>
<dbReference type="Gene3D" id="3.30.360.10">
    <property type="entry name" value="Dihydrodipicolinate Reductase, domain 2"/>
    <property type="match status" value="1"/>
</dbReference>
<dbReference type="GO" id="GO:0050661">
    <property type="term" value="F:NADP binding"/>
    <property type="evidence" value="ECO:0007669"/>
    <property type="project" value="InterPro"/>
</dbReference>
<dbReference type="InterPro" id="IPR006424">
    <property type="entry name" value="Glyceraldehyde-3-P_DH_1"/>
</dbReference>
<dbReference type="SMART" id="SM00846">
    <property type="entry name" value="Gp_dh_N"/>
    <property type="match status" value="1"/>
</dbReference>
<dbReference type="PANTHER" id="PTHR43454:SF1">
    <property type="entry name" value="GLYCERALDEHYDE 3-PHOSPHATE DEHYDROGENASE NAD(P) BINDING DOMAIN-CONTAINING PROTEIN"/>
    <property type="match status" value="1"/>
</dbReference>
<feature type="domain" description="Glyceraldehyde 3-phosphate dehydrogenase NAD(P) binding" evidence="5">
    <location>
        <begin position="132"/>
        <end position="292"/>
    </location>
</feature>